<evidence type="ECO:0008006" key="3">
    <source>
        <dbReference type="Google" id="ProtNLM"/>
    </source>
</evidence>
<name>A0A2H3NTQ8_9BACT</name>
<accession>A0A2H3NTQ8</accession>
<evidence type="ECO:0000313" key="2">
    <source>
        <dbReference type="Proteomes" id="UP000221024"/>
    </source>
</evidence>
<evidence type="ECO:0000313" key="1">
    <source>
        <dbReference type="EMBL" id="PEN04696.1"/>
    </source>
</evidence>
<protein>
    <recommendedName>
        <fullName evidence="3">AbiEi antitoxin C-terminal domain-containing protein</fullName>
    </recommendedName>
</protein>
<reference evidence="1 2" key="1">
    <citation type="submission" date="2017-10" db="EMBL/GenBank/DDBJ databases">
        <title>Draft genome of Longimonas halophila.</title>
        <authorList>
            <person name="Goh K.M."/>
            <person name="Shamsir M.S."/>
            <person name="Lim S.W."/>
        </authorList>
    </citation>
    <scope>NUCLEOTIDE SEQUENCE [LARGE SCALE GENOMIC DNA]</scope>
    <source>
        <strain evidence="1 2">KCTC 42399</strain>
    </source>
</reference>
<sequence length="302" mass="34827">MKDAFLVLSKLAEESRHILSSWRAHVILRRERDPHYPAKNVDRVLSRLRRDGLIAPIRGQRLFKVTSPYARQSLNIYELASEAYPLDILSHSSALEIHRLTDQRSRVIHLYEGTSSPGTIVKRRSRDASVPIVPVGTTPEEWRTHTLPRRARVKSYEDFTLKTHQLKDDWVFGDSTPSVHGVPVRCTDVERTLIDGLKQPRYCGGLSEVFRAWVRADPDPNRLVDYTERLDRLILYQRVGFVMETLGMQHTHFAQWKAEKSPRGGSRVLNPEKEYASSYSEEWNLSINHPTSILDTRDASYS</sequence>
<proteinExistence type="predicted"/>
<dbReference type="AlphaFoldDB" id="A0A2H3NTQ8"/>
<dbReference type="EMBL" id="PDEP01000023">
    <property type="protein sequence ID" value="PEN04696.1"/>
    <property type="molecule type" value="Genomic_DNA"/>
</dbReference>
<organism evidence="1 2">
    <name type="scientific">Longimonas halophila</name>
    <dbReference type="NCBI Taxonomy" id="1469170"/>
    <lineage>
        <taxon>Bacteria</taxon>
        <taxon>Pseudomonadati</taxon>
        <taxon>Rhodothermota</taxon>
        <taxon>Rhodothermia</taxon>
        <taxon>Rhodothermales</taxon>
        <taxon>Salisaetaceae</taxon>
        <taxon>Longimonas</taxon>
    </lineage>
</organism>
<gene>
    <name evidence="1" type="ORF">CRI93_14755</name>
</gene>
<keyword evidence="2" id="KW-1185">Reference proteome</keyword>
<comment type="caution">
    <text evidence="1">The sequence shown here is derived from an EMBL/GenBank/DDBJ whole genome shotgun (WGS) entry which is preliminary data.</text>
</comment>
<dbReference type="RefSeq" id="WP_176521895.1">
    <property type="nucleotide sequence ID" value="NZ_PDEP01000023.1"/>
</dbReference>
<dbReference type="Proteomes" id="UP000221024">
    <property type="component" value="Unassembled WGS sequence"/>
</dbReference>